<dbReference type="STRING" id="887898.HMPREF0551_2365"/>
<dbReference type="GO" id="GO:0016757">
    <property type="term" value="F:glycosyltransferase activity"/>
    <property type="evidence" value="ECO:0007669"/>
    <property type="project" value="UniProtKB-KW"/>
</dbReference>
<evidence type="ECO:0000313" key="2">
    <source>
        <dbReference type="Proteomes" id="UP000011021"/>
    </source>
</evidence>
<dbReference type="EC" id="2.4.-.-" evidence="1"/>
<dbReference type="Pfam" id="PF13692">
    <property type="entry name" value="Glyco_trans_1_4"/>
    <property type="match status" value="1"/>
</dbReference>
<keyword evidence="1" id="KW-0808">Transferase</keyword>
<proteinExistence type="predicted"/>
<gene>
    <name evidence="1" type="ORF">HMPREF0551_2365</name>
</gene>
<comment type="caution">
    <text evidence="1">The sequence shown here is derived from an EMBL/GenBank/DDBJ whole genome shotgun (WGS) entry which is preliminary data.</text>
</comment>
<keyword evidence="2" id="KW-1185">Reference proteome</keyword>
<reference evidence="1 2" key="1">
    <citation type="submission" date="2010-12" db="EMBL/GenBank/DDBJ databases">
        <authorList>
            <person name="Muzny D."/>
            <person name="Qin X."/>
            <person name="Deng J."/>
            <person name="Jiang H."/>
            <person name="Liu Y."/>
            <person name="Qu J."/>
            <person name="Song X.-Z."/>
            <person name="Zhang L."/>
            <person name="Thornton R."/>
            <person name="Coyle M."/>
            <person name="Francisco L."/>
            <person name="Jackson L."/>
            <person name="Javaid M."/>
            <person name="Korchina V."/>
            <person name="Kovar C."/>
            <person name="Mata R."/>
            <person name="Mathew T."/>
            <person name="Ngo R."/>
            <person name="Nguyen L."/>
            <person name="Nguyen N."/>
            <person name="Okwuonu G."/>
            <person name="Ongeri F."/>
            <person name="Pham C."/>
            <person name="Simmons D."/>
            <person name="Wilczek-Boney K."/>
            <person name="Hale W."/>
            <person name="Jakkamsetti A."/>
            <person name="Pham P."/>
            <person name="Ruth R."/>
            <person name="San Lucas F."/>
            <person name="Warren J."/>
            <person name="Zhang J."/>
            <person name="Zhao Z."/>
            <person name="Zhou C."/>
            <person name="Zhu D."/>
            <person name="Lee S."/>
            <person name="Bess C."/>
            <person name="Blankenburg K."/>
            <person name="Forbes L."/>
            <person name="Fu Q."/>
            <person name="Gubbala S."/>
            <person name="Hirani K."/>
            <person name="Jayaseelan J.C."/>
            <person name="Lara F."/>
            <person name="Munidasa M."/>
            <person name="Palculict T."/>
            <person name="Patil S."/>
            <person name="Pu L.-L."/>
            <person name="Saada N."/>
            <person name="Tang L."/>
            <person name="Weissenberger G."/>
            <person name="Zhu Y."/>
            <person name="Hemphill L."/>
            <person name="Shang Y."/>
            <person name="Youmans B."/>
            <person name="Ayvaz T."/>
            <person name="Ross M."/>
            <person name="Santibanez J."/>
            <person name="Aqrawi P."/>
            <person name="Gross S."/>
            <person name="Joshi V."/>
            <person name="Fowler G."/>
            <person name="Nazareth L."/>
            <person name="Reid J."/>
            <person name="Worley K."/>
            <person name="Petrosino J."/>
            <person name="Highlander S."/>
            <person name="Gibbs R."/>
        </authorList>
    </citation>
    <scope>NUCLEOTIDE SEQUENCE [LARGE SCALE GENOMIC DNA]</scope>
    <source>
        <strain evidence="1 2">ATCC 51599</strain>
    </source>
</reference>
<sequence length="364" mass="39809">MAESLIEFRADLIRDLVARGYKVTGAAAAPLTPEVLDQIHALGADFVPLPLHRTGINPLRDMVTMLAIRKLLRRVRPNVLICYTIKPVVYGGLAVRTAGVRNLRFVPMITGLGFAFHGGSAKRNALKGLASQLYRQAMVPVHNAIFQNPDDRALFVKKGLVPMKKTRIVNGSGVNLTQFARVPLPPGPEVTFLLAARLLKAKGIREYVEAATQVKQKYPNARFIIIGYKDSSPDAIPESMIESWATSDVISYEGGVKDVRPFVTRASVCVLPSYSEGLPRTVLEALAMGRPVITTDVPGCRETVTQDVNGCLIPARNVPALVAAMERYLTEPGLMERHGEASYQLALEKFDVRKVNVDILAATE</sequence>
<name>E7S0A1_9BURK</name>
<dbReference type="SUPFAM" id="SSF53756">
    <property type="entry name" value="UDP-Glycosyltransferase/glycogen phosphorylase"/>
    <property type="match status" value="1"/>
</dbReference>
<protein>
    <submittedName>
        <fullName evidence="1">Glycosyltransferase, group 1 family protein</fullName>
        <ecNumber evidence="1">2.4.-.-</ecNumber>
    </submittedName>
</protein>
<dbReference type="PANTHER" id="PTHR12526:SF638">
    <property type="entry name" value="SPORE COAT PROTEIN SA"/>
    <property type="match status" value="1"/>
</dbReference>
<keyword evidence="1" id="KW-0328">Glycosyltransferase</keyword>
<dbReference type="HOGENOM" id="CLU_009583_8_1_4"/>
<dbReference type="Gene3D" id="3.40.50.2000">
    <property type="entry name" value="Glycogen Phosphorylase B"/>
    <property type="match status" value="2"/>
</dbReference>
<dbReference type="RefSeq" id="WP_005674800.1">
    <property type="nucleotide sequence ID" value="NZ_CP146288.1"/>
</dbReference>
<dbReference type="CDD" id="cd03808">
    <property type="entry name" value="GT4_CapM-like"/>
    <property type="match status" value="1"/>
</dbReference>
<dbReference type="PANTHER" id="PTHR12526">
    <property type="entry name" value="GLYCOSYLTRANSFERASE"/>
    <property type="match status" value="1"/>
</dbReference>
<organism evidence="1 2">
    <name type="scientific">Lautropia mirabilis ATCC 51599</name>
    <dbReference type="NCBI Taxonomy" id="887898"/>
    <lineage>
        <taxon>Bacteria</taxon>
        <taxon>Pseudomonadati</taxon>
        <taxon>Pseudomonadota</taxon>
        <taxon>Betaproteobacteria</taxon>
        <taxon>Burkholderiales</taxon>
        <taxon>Burkholderiaceae</taxon>
        <taxon>Lautropia</taxon>
    </lineage>
</organism>
<dbReference type="EMBL" id="AEQP01000022">
    <property type="protein sequence ID" value="EFV94250.1"/>
    <property type="molecule type" value="Genomic_DNA"/>
</dbReference>
<dbReference type="eggNOG" id="COG0438">
    <property type="taxonomic scope" value="Bacteria"/>
</dbReference>
<evidence type="ECO:0000313" key="1">
    <source>
        <dbReference type="EMBL" id="EFV94250.1"/>
    </source>
</evidence>
<dbReference type="AlphaFoldDB" id="E7S0A1"/>
<dbReference type="Proteomes" id="UP000011021">
    <property type="component" value="Unassembled WGS sequence"/>
</dbReference>
<accession>E7S0A1</accession>